<dbReference type="Pfam" id="PF13392">
    <property type="entry name" value="HNH_3"/>
    <property type="match status" value="1"/>
</dbReference>
<dbReference type="InterPro" id="IPR003615">
    <property type="entry name" value="HNH_nuc"/>
</dbReference>
<sequence>MQDAEALETRLGLRTKKGEEILVDEDIYRRFYNTPIAVHKSTGYPRLGTNVSLHQLVQPLPTGFDVIDHRNGNKLDNRRANLRPASWATNVRNWLPRSNTGHLGISKDPNGAHRAHVMTADGPITKRHRTIPAALAWKEANERIHHPEGFE</sequence>
<proteinExistence type="predicted"/>
<dbReference type="InterPro" id="IPR044925">
    <property type="entry name" value="His-Me_finger_sf"/>
</dbReference>
<organism evidence="2">
    <name type="scientific">Pseudozyma antarctica</name>
    <name type="common">Yeast</name>
    <name type="synonym">Candida antarctica</name>
    <dbReference type="NCBI Taxonomy" id="84753"/>
    <lineage>
        <taxon>Eukaryota</taxon>
        <taxon>Fungi</taxon>
        <taxon>Dikarya</taxon>
        <taxon>Basidiomycota</taxon>
        <taxon>Ustilaginomycotina</taxon>
        <taxon>Ustilaginomycetes</taxon>
        <taxon>Ustilaginales</taxon>
        <taxon>Ustilaginaceae</taxon>
        <taxon>Moesziomyces</taxon>
    </lineage>
</organism>
<keyword evidence="3" id="KW-1185">Reference proteome</keyword>
<dbReference type="HOGENOM" id="CLU_1731222_0_0_1"/>
<evidence type="ECO:0000313" key="3">
    <source>
        <dbReference type="Proteomes" id="UP000053758"/>
    </source>
</evidence>
<protein>
    <recommendedName>
        <fullName evidence="1">HNH nuclease domain-containing protein</fullName>
    </recommendedName>
</protein>
<name>A0A081CN07_PSEA2</name>
<dbReference type="RefSeq" id="XP_014653761.1">
    <property type="nucleotide sequence ID" value="XM_014798275.1"/>
</dbReference>
<dbReference type="EMBL" id="DF830101">
    <property type="protein sequence ID" value="GAK68053.1"/>
    <property type="molecule type" value="Genomic_DNA"/>
</dbReference>
<gene>
    <name evidence="2" type="ORF">PAN0_034d6284</name>
</gene>
<dbReference type="SUPFAM" id="SSF54060">
    <property type="entry name" value="His-Me finger endonucleases"/>
    <property type="match status" value="1"/>
</dbReference>
<evidence type="ECO:0000259" key="1">
    <source>
        <dbReference type="Pfam" id="PF13392"/>
    </source>
</evidence>
<dbReference type="GeneID" id="26307099"/>
<feature type="domain" description="HNH nuclease" evidence="1">
    <location>
        <begin position="66"/>
        <end position="86"/>
    </location>
</feature>
<dbReference type="AlphaFoldDB" id="A0A081CN07"/>
<evidence type="ECO:0000313" key="2">
    <source>
        <dbReference type="EMBL" id="GAK68053.1"/>
    </source>
</evidence>
<reference evidence="2" key="1">
    <citation type="submission" date="2014-07" db="EMBL/GenBank/DDBJ databases">
        <title>Draft genome sequence of the yeast Pseudozyma antarctica JCM 10317 known as a producer of lipase B which used in a wide range of industrial applications.</title>
        <authorList>
            <person name="Morita T."/>
            <person name="Saika A."/>
            <person name="Koike H."/>
        </authorList>
    </citation>
    <scope>NUCLEOTIDE SEQUENCE</scope>
    <source>
        <strain evidence="2">JCM 10317</strain>
    </source>
</reference>
<accession>A0A081CN07</accession>
<dbReference type="Proteomes" id="UP000053758">
    <property type="component" value="Unassembled WGS sequence"/>
</dbReference>